<name>A0ACB8XVG3_9ASTR</name>
<reference evidence="1 2" key="2">
    <citation type="journal article" date="2022" name="Mol. Ecol. Resour.">
        <title>The genomes of chicory, endive, great burdock and yacon provide insights into Asteraceae paleo-polyploidization history and plant inulin production.</title>
        <authorList>
            <person name="Fan W."/>
            <person name="Wang S."/>
            <person name="Wang H."/>
            <person name="Wang A."/>
            <person name="Jiang F."/>
            <person name="Liu H."/>
            <person name="Zhao H."/>
            <person name="Xu D."/>
            <person name="Zhang Y."/>
        </authorList>
    </citation>
    <scope>NUCLEOTIDE SEQUENCE [LARGE SCALE GENOMIC DNA]</scope>
    <source>
        <strain evidence="2">cv. Yunnan</strain>
        <tissue evidence="1">Leaves</tissue>
    </source>
</reference>
<organism evidence="1 2">
    <name type="scientific">Smallanthus sonchifolius</name>
    <dbReference type="NCBI Taxonomy" id="185202"/>
    <lineage>
        <taxon>Eukaryota</taxon>
        <taxon>Viridiplantae</taxon>
        <taxon>Streptophyta</taxon>
        <taxon>Embryophyta</taxon>
        <taxon>Tracheophyta</taxon>
        <taxon>Spermatophyta</taxon>
        <taxon>Magnoliopsida</taxon>
        <taxon>eudicotyledons</taxon>
        <taxon>Gunneridae</taxon>
        <taxon>Pentapetalae</taxon>
        <taxon>asterids</taxon>
        <taxon>campanulids</taxon>
        <taxon>Asterales</taxon>
        <taxon>Asteraceae</taxon>
        <taxon>Asteroideae</taxon>
        <taxon>Heliantheae alliance</taxon>
        <taxon>Millerieae</taxon>
        <taxon>Smallanthus</taxon>
    </lineage>
</organism>
<evidence type="ECO:0000313" key="1">
    <source>
        <dbReference type="EMBL" id="KAI3675684.1"/>
    </source>
</evidence>
<gene>
    <name evidence="1" type="ORF">L1987_85276</name>
</gene>
<reference evidence="2" key="1">
    <citation type="journal article" date="2022" name="Mol. Ecol. Resour.">
        <title>The genomes of chicory, endive, great burdock and yacon provide insights into Asteraceae palaeo-polyploidization history and plant inulin production.</title>
        <authorList>
            <person name="Fan W."/>
            <person name="Wang S."/>
            <person name="Wang H."/>
            <person name="Wang A."/>
            <person name="Jiang F."/>
            <person name="Liu H."/>
            <person name="Zhao H."/>
            <person name="Xu D."/>
            <person name="Zhang Y."/>
        </authorList>
    </citation>
    <scope>NUCLEOTIDE SEQUENCE [LARGE SCALE GENOMIC DNA]</scope>
    <source>
        <strain evidence="2">cv. Yunnan</strain>
    </source>
</reference>
<dbReference type="EMBL" id="CM042046">
    <property type="protein sequence ID" value="KAI3675684.1"/>
    <property type="molecule type" value="Genomic_DNA"/>
</dbReference>
<proteinExistence type="predicted"/>
<keyword evidence="2" id="KW-1185">Reference proteome</keyword>
<accession>A0ACB8XVG3</accession>
<sequence>MIQLYRFLWKDNSFKRRALRYLLCARPNKNDPVSNGKGTKRKITSSHAVLERLVEWLVFRKVDHAAKSKAHILQPLAYAKLEFSTLLASLG</sequence>
<evidence type="ECO:0000313" key="2">
    <source>
        <dbReference type="Proteomes" id="UP001056120"/>
    </source>
</evidence>
<comment type="caution">
    <text evidence="1">The sequence shown here is derived from an EMBL/GenBank/DDBJ whole genome shotgun (WGS) entry which is preliminary data.</text>
</comment>
<protein>
    <submittedName>
        <fullName evidence="1">Uncharacterized protein</fullName>
    </submittedName>
</protein>
<dbReference type="Proteomes" id="UP001056120">
    <property type="component" value="Linkage Group LG29"/>
</dbReference>